<dbReference type="HOGENOM" id="CLU_1326477_0_0_1"/>
<evidence type="ECO:0000313" key="3">
    <source>
        <dbReference type="Proteomes" id="UP000016922"/>
    </source>
</evidence>
<dbReference type="OrthoDB" id="5426136at2759"/>
<feature type="chain" id="PRO_5004520159" evidence="1">
    <location>
        <begin position="27"/>
        <end position="207"/>
    </location>
</feature>
<proteinExistence type="predicted"/>
<sequence>MRHILKCSSAAVFALRLVLLSAQMLSDELEPPYVLRIVASDESIDGSLVLTDNSDGIGLYIDGDSKVYGSSPWIFSTTGLLNETQLMNATTQLIILGIRGHMWDIDPLTMQMYAVDKAHAQTGYLGTPWPSAYNAAKWKFDVQRDDDGRWIMGSGIGHGEWMADPDQYHQKNDTWSILWWNSTTSGPTTENLPVAIEIVSLSDLGKV</sequence>
<reference evidence="2 3" key="1">
    <citation type="journal article" date="2013" name="BMC Genomics">
        <title>Genomics-driven discovery of the pneumocandin biosynthetic gene cluster in the fungus Glarea lozoyensis.</title>
        <authorList>
            <person name="Chen L."/>
            <person name="Yue Q."/>
            <person name="Zhang X."/>
            <person name="Xiang M."/>
            <person name="Wang C."/>
            <person name="Li S."/>
            <person name="Che Y."/>
            <person name="Ortiz-Lopez F.J."/>
            <person name="Bills G.F."/>
            <person name="Liu X."/>
            <person name="An Z."/>
        </authorList>
    </citation>
    <scope>NUCLEOTIDE SEQUENCE [LARGE SCALE GENOMIC DNA]</scope>
    <source>
        <strain evidence="3">ATCC 20868 / MF5171</strain>
    </source>
</reference>
<dbReference type="EMBL" id="KE145358">
    <property type="protein sequence ID" value="EPE33378.1"/>
    <property type="molecule type" value="Genomic_DNA"/>
</dbReference>
<accession>S3E4P1</accession>
<evidence type="ECO:0000313" key="2">
    <source>
        <dbReference type="EMBL" id="EPE33378.1"/>
    </source>
</evidence>
<dbReference type="RefSeq" id="XP_008079995.1">
    <property type="nucleotide sequence ID" value="XM_008081804.1"/>
</dbReference>
<feature type="signal peptide" evidence="1">
    <location>
        <begin position="1"/>
        <end position="26"/>
    </location>
</feature>
<gene>
    <name evidence="2" type="ORF">GLAREA_06391</name>
</gene>
<keyword evidence="1" id="KW-0732">Signal</keyword>
<name>S3E4P1_GLAL2</name>
<protein>
    <submittedName>
        <fullName evidence="2">Uncharacterized protein</fullName>
    </submittedName>
</protein>
<dbReference type="GeneID" id="19465444"/>
<dbReference type="AlphaFoldDB" id="S3E4P1"/>
<organism evidence="2 3">
    <name type="scientific">Glarea lozoyensis (strain ATCC 20868 / MF5171)</name>
    <dbReference type="NCBI Taxonomy" id="1116229"/>
    <lineage>
        <taxon>Eukaryota</taxon>
        <taxon>Fungi</taxon>
        <taxon>Dikarya</taxon>
        <taxon>Ascomycota</taxon>
        <taxon>Pezizomycotina</taxon>
        <taxon>Leotiomycetes</taxon>
        <taxon>Helotiales</taxon>
        <taxon>Helotiaceae</taxon>
        <taxon>Glarea</taxon>
    </lineage>
</organism>
<dbReference type="Proteomes" id="UP000016922">
    <property type="component" value="Unassembled WGS sequence"/>
</dbReference>
<keyword evidence="3" id="KW-1185">Reference proteome</keyword>
<dbReference type="KEGG" id="glz:GLAREA_06391"/>
<evidence type="ECO:0000256" key="1">
    <source>
        <dbReference type="SAM" id="SignalP"/>
    </source>
</evidence>